<comment type="function">
    <text evidence="6">Catalyzes the conversion of 7,8-dihydroneopterin to 6-hydroxymethyl-7,8-dihydropterin.</text>
</comment>
<dbReference type="PANTHER" id="PTHR42844">
    <property type="entry name" value="DIHYDRONEOPTERIN ALDOLASE 1-RELATED"/>
    <property type="match status" value="1"/>
</dbReference>
<name>A0A379MQQ4_9BACT</name>
<dbReference type="InterPro" id="IPR043133">
    <property type="entry name" value="GTP-CH-I_C/QueF"/>
</dbReference>
<evidence type="ECO:0000256" key="1">
    <source>
        <dbReference type="ARBA" id="ARBA00001353"/>
    </source>
</evidence>
<dbReference type="RefSeq" id="WP_027290805.1">
    <property type="nucleotide sequence ID" value="NZ_CALVFX010000003.1"/>
</dbReference>
<keyword evidence="4 6" id="KW-0289">Folate biosynthesis</keyword>
<organism evidence="8 9">
    <name type="scientific">Rikenella microfusus</name>
    <dbReference type="NCBI Taxonomy" id="28139"/>
    <lineage>
        <taxon>Bacteria</taxon>
        <taxon>Pseudomonadati</taxon>
        <taxon>Bacteroidota</taxon>
        <taxon>Bacteroidia</taxon>
        <taxon>Bacteroidales</taxon>
        <taxon>Rikenellaceae</taxon>
        <taxon>Rikenella</taxon>
    </lineage>
</organism>
<evidence type="ECO:0000256" key="3">
    <source>
        <dbReference type="ARBA" id="ARBA00005708"/>
    </source>
</evidence>
<accession>A0A379MQQ4</accession>
<evidence type="ECO:0000256" key="2">
    <source>
        <dbReference type="ARBA" id="ARBA00005013"/>
    </source>
</evidence>
<dbReference type="STRING" id="880526.GCA_000427365_01068"/>
<dbReference type="NCBIfam" id="TIGR00525">
    <property type="entry name" value="folB"/>
    <property type="match status" value="1"/>
</dbReference>
<dbReference type="NCBIfam" id="TIGR00526">
    <property type="entry name" value="folB_dom"/>
    <property type="match status" value="1"/>
</dbReference>
<dbReference type="OrthoDB" id="9803748at2"/>
<dbReference type="Gene3D" id="3.30.1130.10">
    <property type="match status" value="1"/>
</dbReference>
<sequence>MKKTTIELENMEFYAFHGHYEEEQVVGNRFRVDLSFDVDGERAALTDELETTVSYLDVYQCVREQMEIPSHLLEHVSRRIAETLRERFPAISSLRLKVSKMAPPLGGPVEKVSVSTEWQNR</sequence>
<dbReference type="AlphaFoldDB" id="A0A379MQQ4"/>
<dbReference type="EMBL" id="UGVL01000001">
    <property type="protein sequence ID" value="SUE33177.1"/>
    <property type="molecule type" value="Genomic_DNA"/>
</dbReference>
<dbReference type="Proteomes" id="UP000255233">
    <property type="component" value="Unassembled WGS sequence"/>
</dbReference>
<dbReference type="InterPro" id="IPR006156">
    <property type="entry name" value="Dihydroneopterin_aldolase"/>
</dbReference>
<dbReference type="InterPro" id="IPR006157">
    <property type="entry name" value="FolB_dom"/>
</dbReference>
<dbReference type="GO" id="GO:0004150">
    <property type="term" value="F:dihydroneopterin aldolase activity"/>
    <property type="evidence" value="ECO:0007669"/>
    <property type="project" value="UniProtKB-UniRule"/>
</dbReference>
<dbReference type="GO" id="GO:0046654">
    <property type="term" value="P:tetrahydrofolate biosynthetic process"/>
    <property type="evidence" value="ECO:0007669"/>
    <property type="project" value="UniProtKB-UniRule"/>
</dbReference>
<evidence type="ECO:0000256" key="4">
    <source>
        <dbReference type="ARBA" id="ARBA00022909"/>
    </source>
</evidence>
<evidence type="ECO:0000256" key="5">
    <source>
        <dbReference type="ARBA" id="ARBA00023239"/>
    </source>
</evidence>
<dbReference type="PANTHER" id="PTHR42844:SF1">
    <property type="entry name" value="DIHYDRONEOPTERIN ALDOLASE 1-RELATED"/>
    <property type="match status" value="1"/>
</dbReference>
<dbReference type="UniPathway" id="UPA00077">
    <property type="reaction ID" value="UER00154"/>
</dbReference>
<gene>
    <name evidence="8" type="primary">folB</name>
    <name evidence="8" type="ORF">NCTC11190_00374</name>
</gene>
<reference evidence="8 9" key="1">
    <citation type="submission" date="2018-06" db="EMBL/GenBank/DDBJ databases">
        <authorList>
            <consortium name="Pathogen Informatics"/>
            <person name="Doyle S."/>
        </authorList>
    </citation>
    <scope>NUCLEOTIDE SEQUENCE [LARGE SCALE GENOMIC DNA]</scope>
    <source>
        <strain evidence="8 9">NCTC11190</strain>
    </source>
</reference>
<dbReference type="SMART" id="SM00905">
    <property type="entry name" value="FolB"/>
    <property type="match status" value="1"/>
</dbReference>
<comment type="pathway">
    <text evidence="2 6">Cofactor biosynthesis; tetrahydrofolate biosynthesis; 2-amino-4-hydroxy-6-hydroxymethyl-7,8-dihydropteridine diphosphate from 7,8-dihydroneopterin triphosphate: step 3/4.</text>
</comment>
<keyword evidence="9" id="KW-1185">Reference proteome</keyword>
<evidence type="ECO:0000256" key="6">
    <source>
        <dbReference type="RuleBase" id="RU362079"/>
    </source>
</evidence>
<proteinExistence type="inferred from homology"/>
<dbReference type="GO" id="GO:0046656">
    <property type="term" value="P:folic acid biosynthetic process"/>
    <property type="evidence" value="ECO:0007669"/>
    <property type="project" value="UniProtKB-UniRule"/>
</dbReference>
<protein>
    <recommendedName>
        <fullName evidence="6">7,8-dihydroneopterin aldolase</fullName>
        <ecNumber evidence="6">4.1.2.25</ecNumber>
    </recommendedName>
</protein>
<dbReference type="SUPFAM" id="SSF55620">
    <property type="entry name" value="Tetrahydrobiopterin biosynthesis enzymes-like"/>
    <property type="match status" value="1"/>
</dbReference>
<dbReference type="EC" id="4.1.2.25" evidence="6"/>
<dbReference type="GO" id="GO:0005737">
    <property type="term" value="C:cytoplasm"/>
    <property type="evidence" value="ECO:0007669"/>
    <property type="project" value="TreeGrafter"/>
</dbReference>
<evidence type="ECO:0000259" key="7">
    <source>
        <dbReference type="SMART" id="SM00905"/>
    </source>
</evidence>
<keyword evidence="5 6" id="KW-0456">Lyase</keyword>
<comment type="similarity">
    <text evidence="3 6">Belongs to the DHNA family.</text>
</comment>
<comment type="catalytic activity">
    <reaction evidence="1 6">
        <text>7,8-dihydroneopterin = 6-hydroxymethyl-7,8-dihydropterin + glycolaldehyde</text>
        <dbReference type="Rhea" id="RHEA:10540"/>
        <dbReference type="ChEBI" id="CHEBI:17001"/>
        <dbReference type="ChEBI" id="CHEBI:17071"/>
        <dbReference type="ChEBI" id="CHEBI:44841"/>
        <dbReference type="EC" id="4.1.2.25"/>
    </reaction>
</comment>
<feature type="domain" description="Dihydroneopterin aldolase/epimerase" evidence="7">
    <location>
        <begin position="6"/>
        <end position="118"/>
    </location>
</feature>
<evidence type="ECO:0000313" key="8">
    <source>
        <dbReference type="EMBL" id="SUE33177.1"/>
    </source>
</evidence>
<dbReference type="Pfam" id="PF02152">
    <property type="entry name" value="FolB"/>
    <property type="match status" value="1"/>
</dbReference>
<evidence type="ECO:0000313" key="9">
    <source>
        <dbReference type="Proteomes" id="UP000255233"/>
    </source>
</evidence>